<accession>A0ABT2SI57</accession>
<organism evidence="1 2">
    <name type="scientific">Muricoprocola aceti</name>
    <dbReference type="NCBI Taxonomy" id="2981772"/>
    <lineage>
        <taxon>Bacteria</taxon>
        <taxon>Bacillati</taxon>
        <taxon>Bacillota</taxon>
        <taxon>Clostridia</taxon>
        <taxon>Lachnospirales</taxon>
        <taxon>Lachnospiraceae</taxon>
        <taxon>Muricoprocola</taxon>
    </lineage>
</organism>
<dbReference type="EMBL" id="JAOQKE010000001">
    <property type="protein sequence ID" value="MCU6724141.1"/>
    <property type="molecule type" value="Genomic_DNA"/>
</dbReference>
<dbReference type="SUPFAM" id="SSF53800">
    <property type="entry name" value="Chelatase"/>
    <property type="match status" value="1"/>
</dbReference>
<dbReference type="CDD" id="cd03413">
    <property type="entry name" value="CbiK_C"/>
    <property type="match status" value="1"/>
</dbReference>
<evidence type="ECO:0000313" key="1">
    <source>
        <dbReference type="EMBL" id="MCU6724141.1"/>
    </source>
</evidence>
<dbReference type="RefSeq" id="WP_262653385.1">
    <property type="nucleotide sequence ID" value="NZ_JAOQKE010000001.1"/>
</dbReference>
<proteinExistence type="predicted"/>
<dbReference type="CDD" id="cd03412">
    <property type="entry name" value="CbiK_N"/>
    <property type="match status" value="1"/>
</dbReference>
<dbReference type="PIRSF" id="PIRSF033579">
    <property type="entry name" value="Anaer_Co_chel"/>
    <property type="match status" value="1"/>
</dbReference>
<dbReference type="InterPro" id="IPR010388">
    <property type="entry name" value="Anaerobic_Co-chelatase"/>
</dbReference>
<keyword evidence="2" id="KW-1185">Reference proteome</keyword>
<evidence type="ECO:0000313" key="2">
    <source>
        <dbReference type="Proteomes" id="UP001652338"/>
    </source>
</evidence>
<comment type="caution">
    <text evidence="1">The sequence shown here is derived from an EMBL/GenBank/DDBJ whole genome shotgun (WGS) entry which is preliminary data.</text>
</comment>
<dbReference type="Gene3D" id="3.40.50.1400">
    <property type="match status" value="2"/>
</dbReference>
<sequence>MAVQTKAILVVSFGTSHNDTREKTIDQIENRIQDSFPDYRVYRAWTSDMIRKKLKNRDQVQIDSVEEAFARMKQDGIQQVIVQPTHVMNAIENDKMRGQILAAQKDFKEIRTGDPLFATDADRDRLVEILGEYWKEIPEEELLIFMGHGTSHEANCVYEDLDLALKAAGHDNMYVGTVESLPTLHMIIEKIQSLPVKKVHLAPFMIVAGDHARNDMAGEEKDSWGSLLRARGYEVQCHIIGLGELEGIQNMFVQHVREAK</sequence>
<dbReference type="Pfam" id="PF06180">
    <property type="entry name" value="CbiK"/>
    <property type="match status" value="1"/>
</dbReference>
<dbReference type="Proteomes" id="UP001652338">
    <property type="component" value="Unassembled WGS sequence"/>
</dbReference>
<gene>
    <name evidence="1" type="ORF">OCV47_02000</name>
</gene>
<protein>
    <submittedName>
        <fullName evidence="1">Sirohydrochlorin cobaltochelatase</fullName>
    </submittedName>
</protein>
<reference evidence="1 2" key="1">
    <citation type="journal article" date="2021" name="ISME Commun">
        <title>Automated analysis of genomic sequences facilitates high-throughput and comprehensive description of bacteria.</title>
        <authorList>
            <person name="Hitch T.C.A."/>
        </authorList>
    </citation>
    <scope>NUCLEOTIDE SEQUENCE [LARGE SCALE GENOMIC DNA]</scope>
    <source>
        <strain evidence="1 2">Sanger_29</strain>
    </source>
</reference>
<name>A0ABT2SI57_9FIRM</name>